<feature type="domain" description="Schizont-infected cell agglutination C-terminal" evidence="3">
    <location>
        <begin position="505"/>
        <end position="544"/>
    </location>
</feature>
<evidence type="ECO:0000313" key="4">
    <source>
        <dbReference type="EMBL" id="CAG9476355.1"/>
    </source>
</evidence>
<dbReference type="Proteomes" id="UP000779233">
    <property type="component" value="Unassembled WGS sequence"/>
</dbReference>
<evidence type="ECO:0000256" key="1">
    <source>
        <dbReference type="SAM" id="MobiDB-lite"/>
    </source>
</evidence>
<dbReference type="EMBL" id="CAJZCX010000006">
    <property type="protein sequence ID" value="CAG9476355.1"/>
    <property type="molecule type" value="Genomic_DNA"/>
</dbReference>
<gene>
    <name evidence="4" type="ORF">PVW1_130055000</name>
</gene>
<proteinExistence type="predicted"/>
<keyword evidence="2" id="KW-0812">Transmembrane</keyword>
<evidence type="ECO:0000259" key="3">
    <source>
        <dbReference type="Pfam" id="PF12879"/>
    </source>
</evidence>
<reference evidence="4" key="1">
    <citation type="submission" date="2021-09" db="EMBL/GenBank/DDBJ databases">
        <authorList>
            <consortium name="Pathogen Informatics"/>
        </authorList>
    </citation>
    <scope>NUCLEOTIDE SEQUENCE</scope>
    <source>
        <strain evidence="4">PvW1</strain>
    </source>
</reference>
<sequence length="864" mass="102298">MQNVTSKIFKLDLNVPDNVKNNIKYKEISQRFQYALVEYYTTFKNHGYTTDTHRKCRGLNYFLDDLRDEFNKHIVPLLSPKKRENYWNREVENKLLNNLQEKTQGSCARNPTYYNKEIRILRKEIEDYCDEKAELVGKLNALNIKEHEKCERFKYWMIDSLVYFWNDYYWRKYITYSSMIETFRIDNEYDVVTLFDSPFECKHGRTFREHIPAHIRDKYKPNDDKYVLPDNIVPKNQDDVSILQSKTKTRYVEHEYKENKNYVIPELGEAPIITDTLYFNNISTTPNSKSIKDPDKENQSLENVYRGIQRSRIDVTQPIDQQKKTEILLSLQNTVVSPASAPVASSAADHSQLSNNNAVVNSLTVGSAGSPQVTNIQIQTSGYQKQNSLHTSSGRNSMPTENKSKSAPEEDTSIFQYSSVIPVLVGFITVIFLLSKYTSFGLLFGNKKKERHHKKLQEIRLKPTHLEKTSNIIEHDNLEDTKDDIHYKYIMYRRGKRICSPKKKRNLKKTIIDIHLEVLDECQKDQWELNKRDFQEIILDEFMKDANIVCSHLSNNDPIITNMCNSEEIGKEKTLWVNWIERNKGTLEECKNEIWFNMLKSEWKQEQHEYLQKIEESEQSQLNEKKNIPLIEMQKDIWRQWVAKQHKLMEMYSEKDWFMHLLKCVEEEPNVLETENSNEKVSLINLEELEKQKLYQQLYKKKQVTAKLWMLILALVVEECEIEDNTNDKELYLDSFLQILKPKRYSGEKRYNSEKICESNDIFEGNKNYETEKYKNEELFCKLNDECINDDDDTCILANKNELDKSELMLENDTSLFNENINKIHKDNVQMESTEDNSESDFLNVSTNNEQKVKEEYKQNFNVI</sequence>
<name>A0A8S4H8Y9_PLAVI</name>
<dbReference type="InterPro" id="IPR024288">
    <property type="entry name" value="SICA_C"/>
</dbReference>
<organism evidence="4 5">
    <name type="scientific">Plasmodium vivax</name>
    <name type="common">malaria parasite P. vivax</name>
    <dbReference type="NCBI Taxonomy" id="5855"/>
    <lineage>
        <taxon>Eukaryota</taxon>
        <taxon>Sar</taxon>
        <taxon>Alveolata</taxon>
        <taxon>Apicomplexa</taxon>
        <taxon>Aconoidasida</taxon>
        <taxon>Haemosporida</taxon>
        <taxon>Plasmodiidae</taxon>
        <taxon>Plasmodium</taxon>
        <taxon>Plasmodium (Plasmodium)</taxon>
    </lineage>
</organism>
<dbReference type="Pfam" id="PF12879">
    <property type="entry name" value="SICA_C"/>
    <property type="match status" value="1"/>
</dbReference>
<dbReference type="AlphaFoldDB" id="A0A8S4H8Y9"/>
<keyword evidence="2" id="KW-1133">Transmembrane helix</keyword>
<feature type="region of interest" description="Disordered" evidence="1">
    <location>
        <begin position="381"/>
        <end position="409"/>
    </location>
</feature>
<feature type="compositionally biased region" description="Polar residues" evidence="1">
    <location>
        <begin position="381"/>
        <end position="401"/>
    </location>
</feature>
<feature type="transmembrane region" description="Helical" evidence="2">
    <location>
        <begin position="420"/>
        <end position="445"/>
    </location>
</feature>
<comment type="caution">
    <text evidence="4">The sequence shown here is derived from an EMBL/GenBank/DDBJ whole genome shotgun (WGS) entry which is preliminary data.</text>
</comment>
<keyword evidence="2" id="KW-0472">Membrane</keyword>
<accession>A0A8S4H8Y9</accession>
<evidence type="ECO:0000313" key="5">
    <source>
        <dbReference type="Proteomes" id="UP000779233"/>
    </source>
</evidence>
<evidence type="ECO:0000256" key="2">
    <source>
        <dbReference type="SAM" id="Phobius"/>
    </source>
</evidence>
<protein>
    <submittedName>
        <fullName evidence="4">(malaria parasite P. vivax) hypothetical protein</fullName>
    </submittedName>
</protein>
<dbReference type="VEuPathDB" id="PlasmoDB:PVPAM_060039500"/>